<proteinExistence type="predicted"/>
<organism evidence="2 3">
    <name type="scientific">Rhodohalobacter barkolensis</name>
    <dbReference type="NCBI Taxonomy" id="2053187"/>
    <lineage>
        <taxon>Bacteria</taxon>
        <taxon>Pseudomonadati</taxon>
        <taxon>Balneolota</taxon>
        <taxon>Balneolia</taxon>
        <taxon>Balneolales</taxon>
        <taxon>Balneolaceae</taxon>
        <taxon>Rhodohalobacter</taxon>
    </lineage>
</organism>
<dbReference type="RefSeq" id="WP_101071796.1">
    <property type="nucleotide sequence ID" value="NZ_PISP01000001.1"/>
</dbReference>
<sequence length="264" mass="31459">MVTPIRISLLTLISALLLPLSVEAQDRQGHYMHIDYLQIEPNEEDDFLQHLSSTFVSIQEARKESDNIENWYVYRVTYPGTQNSFYNYVVVTISQSLSGFEDVPDQFLEDFSKGEGQRMTESYRKYLSPNHSELWKIRNSVLQSDHFSPSRYIVMNYMNVGLGYEYEYQMFEDEIARPLHEERMERDQMKGWELHELIMPRGIDYGYNFSTIDYFDNLEDIEFGFTDELIRHTHPDTNINDFFDNIYRTRDLVKSEVWELIQAL</sequence>
<dbReference type="OrthoDB" id="1523802at2"/>
<evidence type="ECO:0000256" key="1">
    <source>
        <dbReference type="SAM" id="SignalP"/>
    </source>
</evidence>
<comment type="caution">
    <text evidence="2">The sequence shown here is derived from an EMBL/GenBank/DDBJ whole genome shotgun (WGS) entry which is preliminary data.</text>
</comment>
<keyword evidence="1" id="KW-0732">Signal</keyword>
<feature type="signal peptide" evidence="1">
    <location>
        <begin position="1"/>
        <end position="24"/>
    </location>
</feature>
<dbReference type="EMBL" id="PISP01000001">
    <property type="protein sequence ID" value="PKD44506.1"/>
    <property type="molecule type" value="Genomic_DNA"/>
</dbReference>
<protein>
    <submittedName>
        <fullName evidence="2">Uncharacterized protein</fullName>
    </submittedName>
</protein>
<gene>
    <name evidence="2" type="ORF">CWD77_03300</name>
</gene>
<keyword evidence="3" id="KW-1185">Reference proteome</keyword>
<feature type="chain" id="PRO_5014638193" evidence="1">
    <location>
        <begin position="25"/>
        <end position="264"/>
    </location>
</feature>
<accession>A0A2N0VJY9</accession>
<evidence type="ECO:0000313" key="3">
    <source>
        <dbReference type="Proteomes" id="UP000233398"/>
    </source>
</evidence>
<reference evidence="2 3" key="1">
    <citation type="submission" date="2017-11" db="EMBL/GenBank/DDBJ databases">
        <title>Rhodohalobacter 15182 sp. nov., isolated from a salt lake.</title>
        <authorList>
            <person name="Han S."/>
        </authorList>
    </citation>
    <scope>NUCLEOTIDE SEQUENCE [LARGE SCALE GENOMIC DNA]</scope>
    <source>
        <strain evidence="2 3">15182</strain>
    </source>
</reference>
<dbReference type="Proteomes" id="UP000233398">
    <property type="component" value="Unassembled WGS sequence"/>
</dbReference>
<name>A0A2N0VJY9_9BACT</name>
<evidence type="ECO:0000313" key="2">
    <source>
        <dbReference type="EMBL" id="PKD44506.1"/>
    </source>
</evidence>
<dbReference type="AlphaFoldDB" id="A0A2N0VJY9"/>